<dbReference type="Proteomes" id="UP001432014">
    <property type="component" value="Chromosome"/>
</dbReference>
<keyword evidence="2" id="KW-1185">Reference proteome</keyword>
<dbReference type="EMBL" id="CP108482">
    <property type="protein sequence ID" value="WUS56507.1"/>
    <property type="molecule type" value="Genomic_DNA"/>
</dbReference>
<accession>A0ABZ1W6N9</accession>
<organism evidence="1 2">
    <name type="scientific">Kitasatospora herbaricolor</name>
    <dbReference type="NCBI Taxonomy" id="68217"/>
    <lineage>
        <taxon>Bacteria</taxon>
        <taxon>Bacillati</taxon>
        <taxon>Actinomycetota</taxon>
        <taxon>Actinomycetes</taxon>
        <taxon>Kitasatosporales</taxon>
        <taxon>Streptomycetaceae</taxon>
        <taxon>Kitasatospora</taxon>
    </lineage>
</organism>
<protein>
    <recommendedName>
        <fullName evidence="3">DUF402 domain-containing protein</fullName>
    </recommendedName>
</protein>
<gene>
    <name evidence="1" type="ORF">OG469_13855</name>
</gene>
<dbReference type="RefSeq" id="WP_329498658.1">
    <property type="nucleotide sequence ID" value="NZ_CP108460.1"/>
</dbReference>
<sequence length="188" mass="21116">MDIVPAPTDQPSCTGNTPVPDRLGPLVRVEGRWFIGDHERKAHIALLPQGFEHRVAGHEPHLVTWDRLMDLTVAVTSNRFFSTPVGGLLTKYDGITVHGSTLRATVRHPYDVWVPRFIHHRCWYPVNEILALDALLSTTVELGRAERLGDDSWLRSAVALVTSGRHVRKGWRGYELSEALTDLITREG</sequence>
<evidence type="ECO:0000313" key="1">
    <source>
        <dbReference type="EMBL" id="WUS56507.1"/>
    </source>
</evidence>
<name>A0ABZ1W6N9_9ACTN</name>
<evidence type="ECO:0000313" key="2">
    <source>
        <dbReference type="Proteomes" id="UP001432014"/>
    </source>
</evidence>
<proteinExistence type="predicted"/>
<evidence type="ECO:0008006" key="3">
    <source>
        <dbReference type="Google" id="ProtNLM"/>
    </source>
</evidence>
<reference evidence="1 2" key="1">
    <citation type="submission" date="2022-10" db="EMBL/GenBank/DDBJ databases">
        <title>The complete genomes of actinobacterial strains from the NBC collection.</title>
        <authorList>
            <person name="Joergensen T.S."/>
            <person name="Alvarez Arevalo M."/>
            <person name="Sterndorff E.B."/>
            <person name="Faurdal D."/>
            <person name="Vuksanovic O."/>
            <person name="Mourched A.-S."/>
            <person name="Charusanti P."/>
            <person name="Shaw S."/>
            <person name="Blin K."/>
            <person name="Weber T."/>
        </authorList>
    </citation>
    <scope>NUCLEOTIDE SEQUENCE [LARGE SCALE GENOMIC DNA]</scope>
    <source>
        <strain evidence="1 2">NBC_01247</strain>
    </source>
</reference>